<dbReference type="PROSITE" id="PS00816">
    <property type="entry name" value="AIPM_HOMOCIT_SYNTH_2"/>
    <property type="match status" value="1"/>
</dbReference>
<dbReference type="CDD" id="cd07941">
    <property type="entry name" value="DRE_TIM_LeuA3"/>
    <property type="match status" value="1"/>
</dbReference>
<evidence type="ECO:0000256" key="5">
    <source>
        <dbReference type="ARBA" id="ARBA00022624"/>
    </source>
</evidence>
<dbReference type="InterPro" id="IPR000891">
    <property type="entry name" value="PYR_CT"/>
</dbReference>
<comment type="similarity">
    <text evidence="2">Belongs to the alpha-IPM synthase/homocitrate synthase family.</text>
</comment>
<proteinExistence type="inferred from homology"/>
<organism evidence="10">
    <name type="scientific">bioreactor metagenome</name>
    <dbReference type="NCBI Taxonomy" id="1076179"/>
    <lineage>
        <taxon>unclassified sequences</taxon>
        <taxon>metagenomes</taxon>
        <taxon>ecological metagenomes</taxon>
    </lineage>
</organism>
<dbReference type="SUPFAM" id="SSF110921">
    <property type="entry name" value="2-isopropylmalate synthase LeuA, allosteric (dimerisation) domain"/>
    <property type="match status" value="1"/>
</dbReference>
<evidence type="ECO:0000256" key="6">
    <source>
        <dbReference type="ARBA" id="ARBA00022679"/>
    </source>
</evidence>
<dbReference type="SMART" id="SM00917">
    <property type="entry name" value="LeuA_dimer"/>
    <property type="match status" value="1"/>
</dbReference>
<dbReference type="Pfam" id="PF08502">
    <property type="entry name" value="LeuA_dimer"/>
    <property type="match status" value="1"/>
</dbReference>
<dbReference type="GO" id="GO:0043714">
    <property type="term" value="F:(R)-citramalate synthase activity"/>
    <property type="evidence" value="ECO:0007669"/>
    <property type="project" value="UniProtKB-EC"/>
</dbReference>
<evidence type="ECO:0000256" key="2">
    <source>
        <dbReference type="ARBA" id="ARBA00006154"/>
    </source>
</evidence>
<dbReference type="PANTHER" id="PTHR43538">
    <property type="entry name" value="ALPHA-IPM SYNTHASE/HOMOCITRATE SYNTHASE"/>
    <property type="match status" value="1"/>
</dbReference>
<accession>A0A644ZXA4</accession>
<dbReference type="Gene3D" id="3.30.160.270">
    <property type="match status" value="1"/>
</dbReference>
<keyword evidence="4" id="KW-0028">Amino-acid biosynthesis</keyword>
<evidence type="ECO:0000256" key="8">
    <source>
        <dbReference type="ARBA" id="ARBA00034330"/>
    </source>
</evidence>
<dbReference type="InterPro" id="IPR054691">
    <property type="entry name" value="LeuA/HCS_post-cat"/>
</dbReference>
<evidence type="ECO:0000256" key="1">
    <source>
        <dbReference type="ARBA" id="ARBA00004743"/>
    </source>
</evidence>
<dbReference type="Gene3D" id="1.10.238.260">
    <property type="match status" value="1"/>
</dbReference>
<feature type="domain" description="Pyruvate carboxyltransferase" evidence="9">
    <location>
        <begin position="1"/>
        <end position="243"/>
    </location>
</feature>
<dbReference type="InterPro" id="IPR036230">
    <property type="entry name" value="LeuA_allosteric_dom_sf"/>
</dbReference>
<name>A0A644ZXA4_9ZZZZ</name>
<sequence length="511" mass="55470">MQDKLKIARLLDNLRVDYIEAGNPGSNPKDMEFFELLRSHPLRHAKLTAFGSTRRKHIAVEDDANIRSLLAAGTECVTIFGKSWDIHVTEILRAELEENLRMIAETVAYLKASGKEVVYDAEHFFDGYKANPDYALQTLEAAVQGGADCLCLCDTNGGTFPDDVYEATRLVAARFPVAVGIHAHDDSGMAVANSIMALKAGAVHVQGTLAGFGERCGNANLATILANVQLKLGIACVPPDCLERLTHTVHEVAEISNISVHKNTPYVGGNAFSHKGGMHVDGVMKNTLTFEHVPPSSVGNTRRLLLSEVAGRSAILEKVRAFCPEIQKDSPEAAHIIDMVKQMEHQGYQFEGAESSFELEVRRMLGKSTKFFELLMLSVLDEQSLDGGKKPAYATIKVLVGDQLEITAAEGNGPVNAIDIALRKALEVFYPEIGEIRLTDYKVRVLDSESATAAKVRVLIESTDGSEYWTSVGVAVDVMQASCKALMDSIEYKLLISNAVPKQPAASAANA</sequence>
<keyword evidence="7" id="KW-0100">Branched-chain amino acid biosynthesis</keyword>
<dbReference type="PROSITE" id="PS50991">
    <property type="entry name" value="PYR_CT"/>
    <property type="match status" value="1"/>
</dbReference>
<keyword evidence="10" id="KW-0012">Acyltransferase</keyword>
<dbReference type="SUPFAM" id="SSF51569">
    <property type="entry name" value="Aldolase"/>
    <property type="match status" value="1"/>
</dbReference>
<evidence type="ECO:0000256" key="7">
    <source>
        <dbReference type="ARBA" id="ARBA00023304"/>
    </source>
</evidence>
<reference evidence="10" key="1">
    <citation type="submission" date="2019-08" db="EMBL/GenBank/DDBJ databases">
        <authorList>
            <person name="Kucharzyk K."/>
            <person name="Murdoch R.W."/>
            <person name="Higgins S."/>
            <person name="Loffler F."/>
        </authorList>
    </citation>
    <scope>NUCLEOTIDE SEQUENCE</scope>
</reference>
<protein>
    <recommendedName>
        <fullName evidence="3">(R)-citramalate synthase</fullName>
        <ecNumber evidence="8">2.3.3.21</ecNumber>
    </recommendedName>
</protein>
<evidence type="ECO:0000256" key="3">
    <source>
        <dbReference type="ARBA" id="ARBA00022325"/>
    </source>
</evidence>
<dbReference type="InterPro" id="IPR013709">
    <property type="entry name" value="2-isopropylmalate_synth_dimer"/>
</dbReference>
<dbReference type="InterPro" id="IPR002034">
    <property type="entry name" value="AIPM/Hcit_synth_CS"/>
</dbReference>
<dbReference type="PANTHER" id="PTHR43538:SF1">
    <property type="entry name" value="(R)-CITRAMALATE SYNTHASE"/>
    <property type="match status" value="1"/>
</dbReference>
<dbReference type="AlphaFoldDB" id="A0A644ZXA4"/>
<evidence type="ECO:0000259" key="9">
    <source>
        <dbReference type="PROSITE" id="PS50991"/>
    </source>
</evidence>
<dbReference type="GO" id="GO:0009098">
    <property type="term" value="P:L-leucine biosynthetic process"/>
    <property type="evidence" value="ECO:0007669"/>
    <property type="project" value="InterPro"/>
</dbReference>
<dbReference type="UniPathway" id="UPA00047">
    <property type="reaction ID" value="UER00066"/>
</dbReference>
<dbReference type="InterPro" id="IPR005675">
    <property type="entry name" value="Citramal_synthase"/>
</dbReference>
<dbReference type="Pfam" id="PF22617">
    <property type="entry name" value="HCS_D2"/>
    <property type="match status" value="1"/>
</dbReference>
<dbReference type="GO" id="GO:0003852">
    <property type="term" value="F:2-isopropylmalate synthase activity"/>
    <property type="evidence" value="ECO:0007669"/>
    <property type="project" value="InterPro"/>
</dbReference>
<dbReference type="NCBIfam" id="TIGR00977">
    <property type="entry name" value="citramal_synth"/>
    <property type="match status" value="1"/>
</dbReference>
<evidence type="ECO:0000313" key="10">
    <source>
        <dbReference type="EMBL" id="MPM45555.1"/>
    </source>
</evidence>
<dbReference type="EMBL" id="VSSQ01010922">
    <property type="protein sequence ID" value="MPM45555.1"/>
    <property type="molecule type" value="Genomic_DNA"/>
</dbReference>
<dbReference type="Gene3D" id="3.20.20.70">
    <property type="entry name" value="Aldolase class I"/>
    <property type="match status" value="1"/>
</dbReference>
<keyword evidence="6 10" id="KW-0808">Transferase</keyword>
<keyword evidence="5" id="KW-0412">Isoleucine biosynthesis</keyword>
<evidence type="ECO:0000256" key="4">
    <source>
        <dbReference type="ARBA" id="ARBA00022605"/>
    </source>
</evidence>
<gene>
    <name evidence="10" type="primary">cimA_6</name>
    <name evidence="10" type="ORF">SDC9_92243</name>
</gene>
<comment type="pathway">
    <text evidence="1">Amino-acid biosynthesis; L-isoleucine biosynthesis; 2-oxobutanoate from pyruvate: step 1/3.</text>
</comment>
<dbReference type="Pfam" id="PF00682">
    <property type="entry name" value="HMGL-like"/>
    <property type="match status" value="1"/>
</dbReference>
<dbReference type="EC" id="2.3.3.21" evidence="8"/>
<comment type="caution">
    <text evidence="10">The sequence shown here is derived from an EMBL/GenBank/DDBJ whole genome shotgun (WGS) entry which is preliminary data.</text>
</comment>
<dbReference type="GO" id="GO:0009097">
    <property type="term" value="P:isoleucine biosynthetic process"/>
    <property type="evidence" value="ECO:0007669"/>
    <property type="project" value="UniProtKB-UniPathway"/>
</dbReference>
<dbReference type="InterPro" id="IPR013785">
    <property type="entry name" value="Aldolase_TIM"/>
</dbReference>